<reference evidence="1" key="1">
    <citation type="journal article" date="2020" name="Stud. Mycol.">
        <title>101 Dothideomycetes genomes: a test case for predicting lifestyles and emergence of pathogens.</title>
        <authorList>
            <person name="Haridas S."/>
            <person name="Albert R."/>
            <person name="Binder M."/>
            <person name="Bloem J."/>
            <person name="Labutti K."/>
            <person name="Salamov A."/>
            <person name="Andreopoulos B."/>
            <person name="Baker S."/>
            <person name="Barry K."/>
            <person name="Bills G."/>
            <person name="Bluhm B."/>
            <person name="Cannon C."/>
            <person name="Castanera R."/>
            <person name="Culley D."/>
            <person name="Daum C."/>
            <person name="Ezra D."/>
            <person name="Gonzalez J."/>
            <person name="Henrissat B."/>
            <person name="Kuo A."/>
            <person name="Liang C."/>
            <person name="Lipzen A."/>
            <person name="Lutzoni F."/>
            <person name="Magnuson J."/>
            <person name="Mondo S."/>
            <person name="Nolan M."/>
            <person name="Ohm R."/>
            <person name="Pangilinan J."/>
            <person name="Park H.-J."/>
            <person name="Ramirez L."/>
            <person name="Alfaro M."/>
            <person name="Sun H."/>
            <person name="Tritt A."/>
            <person name="Yoshinaga Y."/>
            <person name="Zwiers L.-H."/>
            <person name="Turgeon B."/>
            <person name="Goodwin S."/>
            <person name="Spatafora J."/>
            <person name="Crous P."/>
            <person name="Grigoriev I."/>
        </authorList>
    </citation>
    <scope>NUCLEOTIDE SEQUENCE</scope>
    <source>
        <strain evidence="1">ATCC 200398</strain>
    </source>
</reference>
<protein>
    <submittedName>
        <fullName evidence="1">Uncharacterized protein</fullName>
    </submittedName>
</protein>
<evidence type="ECO:0000313" key="2">
    <source>
        <dbReference type="Proteomes" id="UP000799755"/>
    </source>
</evidence>
<comment type="caution">
    <text evidence="1">The sequence shown here is derived from an EMBL/GenBank/DDBJ whole genome shotgun (WGS) entry which is preliminary data.</text>
</comment>
<keyword evidence="2" id="KW-1185">Reference proteome</keyword>
<proteinExistence type="predicted"/>
<name>A0ACB6QL43_9PLEO</name>
<accession>A0ACB6QL43</accession>
<dbReference type="EMBL" id="MU003519">
    <property type="protein sequence ID" value="KAF2467679.1"/>
    <property type="molecule type" value="Genomic_DNA"/>
</dbReference>
<evidence type="ECO:0000313" key="1">
    <source>
        <dbReference type="EMBL" id="KAF2467679.1"/>
    </source>
</evidence>
<sequence length="265" mass="30277">MKWRSRIEAGLLIFKGVRTFKNFVLGRKIPSLYIGINVELNSSNEKRSNKMQYGNLEFSKLKQSLALNPLVTDGETGISWMLAQLPTVGLTKRFRRYIGKGQNLNHFYQGHFRIIIFLRMAFFGMEFLPNPFYYHYLLLRSQHIRWYQLADKFRLAKDLKDGERADGSNLKPSRRNSVATASTLDTFVCKHLLIDSSRGTVREAESCAMNFNVVGEVFVFVVTSEAGDRQSHIRHQAGHGFIVPKDRNFTTATSLSSSREPIASS</sequence>
<dbReference type="Proteomes" id="UP000799755">
    <property type="component" value="Unassembled WGS sequence"/>
</dbReference>
<gene>
    <name evidence="1" type="ORF">BDR25DRAFT_358358</name>
</gene>
<organism evidence="1 2">
    <name type="scientific">Lindgomyces ingoldianus</name>
    <dbReference type="NCBI Taxonomy" id="673940"/>
    <lineage>
        <taxon>Eukaryota</taxon>
        <taxon>Fungi</taxon>
        <taxon>Dikarya</taxon>
        <taxon>Ascomycota</taxon>
        <taxon>Pezizomycotina</taxon>
        <taxon>Dothideomycetes</taxon>
        <taxon>Pleosporomycetidae</taxon>
        <taxon>Pleosporales</taxon>
        <taxon>Lindgomycetaceae</taxon>
        <taxon>Lindgomyces</taxon>
    </lineage>
</organism>